<evidence type="ECO:0000313" key="2">
    <source>
        <dbReference type="Proteomes" id="UP000297814"/>
    </source>
</evidence>
<accession>A0A4Z1GZ87</accession>
<dbReference type="AlphaFoldDB" id="A0A4Z1GZ87"/>
<name>A0A4Z1GZ87_9HELO</name>
<keyword evidence="2" id="KW-1185">Reference proteome</keyword>
<proteinExistence type="predicted"/>
<sequence>MSMKGDHRCKPSFFDDKNCKLIEFSDVYGQAVVFAVGPDFETLRVHLRREEYPWMEMEKWDNDVPRLGSHVTVGKGEKDDPGNR</sequence>
<reference evidence="1 2" key="1">
    <citation type="submission" date="2017-12" db="EMBL/GenBank/DDBJ databases">
        <title>Comparative genomics of Botrytis spp.</title>
        <authorList>
            <person name="Valero-Jimenez C.A."/>
            <person name="Tapia P."/>
            <person name="Veloso J."/>
            <person name="Silva-Moreno E."/>
            <person name="Staats M."/>
            <person name="Valdes J.H."/>
            <person name="Van Kan J.A.L."/>
        </authorList>
    </citation>
    <scope>NUCLEOTIDE SEQUENCE [LARGE SCALE GENOMIC DNA]</scope>
    <source>
        <strain evidence="1 2">Bh0001</strain>
    </source>
</reference>
<comment type="caution">
    <text evidence="1">The sequence shown here is derived from an EMBL/GenBank/DDBJ whole genome shotgun (WGS) entry which is preliminary data.</text>
</comment>
<dbReference type="EMBL" id="PQXK01000025">
    <property type="protein sequence ID" value="TGO41159.1"/>
    <property type="molecule type" value="Genomic_DNA"/>
</dbReference>
<protein>
    <submittedName>
        <fullName evidence="1">Uncharacterized protein</fullName>
    </submittedName>
</protein>
<gene>
    <name evidence="1" type="ORF">BHYA_0025g00090</name>
</gene>
<dbReference type="Proteomes" id="UP000297814">
    <property type="component" value="Unassembled WGS sequence"/>
</dbReference>
<organism evidence="1 2">
    <name type="scientific">Botrytis hyacinthi</name>
    <dbReference type="NCBI Taxonomy" id="278943"/>
    <lineage>
        <taxon>Eukaryota</taxon>
        <taxon>Fungi</taxon>
        <taxon>Dikarya</taxon>
        <taxon>Ascomycota</taxon>
        <taxon>Pezizomycotina</taxon>
        <taxon>Leotiomycetes</taxon>
        <taxon>Helotiales</taxon>
        <taxon>Sclerotiniaceae</taxon>
        <taxon>Botrytis</taxon>
    </lineage>
</organism>
<evidence type="ECO:0000313" key="1">
    <source>
        <dbReference type="EMBL" id="TGO41159.1"/>
    </source>
</evidence>